<protein>
    <submittedName>
        <fullName evidence="1">Uncharacterized protein</fullName>
    </submittedName>
</protein>
<dbReference type="Proteomes" id="UP000284841">
    <property type="component" value="Unassembled WGS sequence"/>
</dbReference>
<sequence length="90" mass="10683">MDEEKRTNPGYEIIEIRAIGSTEFVVGHNPNSPNPYVCWYCKNGSDYFWGYYCNTLEGSKAKFHERCQLQERHLRDTHQITLKSKDDHER</sequence>
<dbReference type="RefSeq" id="WP_118335461.1">
    <property type="nucleotide sequence ID" value="NZ_AP025567.1"/>
</dbReference>
<reference evidence="1 2" key="1">
    <citation type="submission" date="2018-08" db="EMBL/GenBank/DDBJ databases">
        <title>A genome reference for cultivated species of the human gut microbiota.</title>
        <authorList>
            <person name="Zou Y."/>
            <person name="Xue W."/>
            <person name="Luo G."/>
        </authorList>
    </citation>
    <scope>NUCLEOTIDE SEQUENCE [LARGE SCALE GENOMIC DNA]</scope>
    <source>
        <strain evidence="1 2">AM07-24</strain>
    </source>
</reference>
<dbReference type="EMBL" id="QRMS01000002">
    <property type="protein sequence ID" value="RHJ88722.1"/>
    <property type="molecule type" value="Genomic_DNA"/>
</dbReference>
<organism evidence="1 2">
    <name type="scientific">Emergencia timonensis</name>
    <dbReference type="NCBI Taxonomy" id="1776384"/>
    <lineage>
        <taxon>Bacteria</taxon>
        <taxon>Bacillati</taxon>
        <taxon>Bacillota</taxon>
        <taxon>Clostridia</taxon>
        <taxon>Peptostreptococcales</taxon>
        <taxon>Anaerovoracaceae</taxon>
        <taxon>Emergencia</taxon>
    </lineage>
</organism>
<dbReference type="AlphaFoldDB" id="A0A415E4Z8"/>
<evidence type="ECO:0000313" key="1">
    <source>
        <dbReference type="EMBL" id="RHJ88722.1"/>
    </source>
</evidence>
<evidence type="ECO:0000313" key="2">
    <source>
        <dbReference type="Proteomes" id="UP000284841"/>
    </source>
</evidence>
<accession>A0A415E4Z8</accession>
<proteinExistence type="predicted"/>
<name>A0A415E4Z8_9FIRM</name>
<keyword evidence="2" id="KW-1185">Reference proteome</keyword>
<comment type="caution">
    <text evidence="1">The sequence shown here is derived from an EMBL/GenBank/DDBJ whole genome shotgun (WGS) entry which is preliminary data.</text>
</comment>
<gene>
    <name evidence="1" type="ORF">DW099_10180</name>
</gene>
<dbReference type="OrthoDB" id="1651388at2"/>